<keyword evidence="6 7" id="KW-0456">Lyase</keyword>
<protein>
    <recommendedName>
        <fullName evidence="5 7">3-dehydroquinate dehydratase</fullName>
        <shortName evidence="7">3-dehydroquinase</shortName>
        <ecNumber evidence="5 7">4.2.1.10</ecNumber>
    </recommendedName>
    <alternativeName>
        <fullName evidence="7">Type II DHQase</fullName>
    </alternativeName>
</protein>
<dbReference type="PROSITE" id="PS01029">
    <property type="entry name" value="DEHYDROQUINASE_II"/>
    <property type="match status" value="1"/>
</dbReference>
<dbReference type="SUPFAM" id="SSF52304">
    <property type="entry name" value="Type II 3-dehydroquinate dehydratase"/>
    <property type="match status" value="1"/>
</dbReference>
<evidence type="ECO:0000256" key="1">
    <source>
        <dbReference type="ARBA" id="ARBA00001864"/>
    </source>
</evidence>
<dbReference type="InterPro" id="IPR018509">
    <property type="entry name" value="DHquinase_II_CS"/>
</dbReference>
<feature type="binding site" evidence="7 9">
    <location>
        <position position="75"/>
    </location>
    <ligand>
        <name>substrate</name>
    </ligand>
</feature>
<dbReference type="GO" id="GO:0009423">
    <property type="term" value="P:chorismate biosynthetic process"/>
    <property type="evidence" value="ECO:0007669"/>
    <property type="project" value="UniProtKB-UniRule"/>
</dbReference>
<dbReference type="NCBIfam" id="NF003807">
    <property type="entry name" value="PRK05395.1-4"/>
    <property type="match status" value="1"/>
</dbReference>
<dbReference type="NCBIfam" id="NF003806">
    <property type="entry name" value="PRK05395.1-3"/>
    <property type="match status" value="1"/>
</dbReference>
<evidence type="ECO:0000313" key="12">
    <source>
        <dbReference type="Proteomes" id="UP000249134"/>
    </source>
</evidence>
<feature type="binding site" evidence="7 9">
    <location>
        <begin position="102"/>
        <end position="103"/>
    </location>
    <ligand>
        <name>substrate</name>
    </ligand>
</feature>
<feature type="binding site" evidence="7 9">
    <location>
        <position position="112"/>
    </location>
    <ligand>
        <name>substrate</name>
    </ligand>
</feature>
<comment type="pathway">
    <text evidence="2 7">Metabolic intermediate biosynthesis; chorismate biosynthesis; chorismate from D-erythrose 4-phosphate and phosphoenolpyruvate: step 3/7.</text>
</comment>
<dbReference type="EMBL" id="LS483476">
    <property type="protein sequence ID" value="SQI56210.1"/>
    <property type="molecule type" value="Genomic_DNA"/>
</dbReference>
<organism evidence="11 12">
    <name type="scientific">Lederbergia lenta</name>
    <name type="common">Bacillus lentus</name>
    <dbReference type="NCBI Taxonomy" id="1467"/>
    <lineage>
        <taxon>Bacteria</taxon>
        <taxon>Bacillati</taxon>
        <taxon>Bacillota</taxon>
        <taxon>Bacilli</taxon>
        <taxon>Bacillales</taxon>
        <taxon>Bacillaceae</taxon>
        <taxon>Lederbergia</taxon>
    </lineage>
</organism>
<evidence type="ECO:0000256" key="9">
    <source>
        <dbReference type="PIRSR" id="PIRSR001399-2"/>
    </source>
</evidence>
<comment type="subunit">
    <text evidence="4 7">Homododecamer.</text>
</comment>
<comment type="similarity">
    <text evidence="3 7">Belongs to the type-II 3-dehydroquinase family.</text>
</comment>
<keyword evidence="7" id="KW-0028">Amino-acid biosynthesis</keyword>
<dbReference type="PANTHER" id="PTHR21272">
    <property type="entry name" value="CATABOLIC 3-DEHYDROQUINASE"/>
    <property type="match status" value="1"/>
</dbReference>
<keyword evidence="12" id="KW-1185">Reference proteome</keyword>
<dbReference type="GO" id="GO:0009073">
    <property type="term" value="P:aromatic amino acid family biosynthetic process"/>
    <property type="evidence" value="ECO:0007669"/>
    <property type="project" value="UniProtKB-KW"/>
</dbReference>
<evidence type="ECO:0000256" key="3">
    <source>
        <dbReference type="ARBA" id="ARBA00011037"/>
    </source>
</evidence>
<dbReference type="UniPathway" id="UPA00053">
    <property type="reaction ID" value="UER00086"/>
</dbReference>
<dbReference type="InterPro" id="IPR001874">
    <property type="entry name" value="DHquinase_II"/>
</dbReference>
<evidence type="ECO:0000256" key="7">
    <source>
        <dbReference type="HAMAP-Rule" id="MF_00169"/>
    </source>
</evidence>
<comment type="catalytic activity">
    <reaction evidence="1 7">
        <text>3-dehydroquinate = 3-dehydroshikimate + H2O</text>
        <dbReference type="Rhea" id="RHEA:21096"/>
        <dbReference type="ChEBI" id="CHEBI:15377"/>
        <dbReference type="ChEBI" id="CHEBI:16630"/>
        <dbReference type="ChEBI" id="CHEBI:32364"/>
        <dbReference type="EC" id="4.2.1.10"/>
    </reaction>
</comment>
<dbReference type="AlphaFoldDB" id="A0A2X4WEZ1"/>
<dbReference type="PANTHER" id="PTHR21272:SF3">
    <property type="entry name" value="CATABOLIC 3-DEHYDROQUINASE"/>
    <property type="match status" value="1"/>
</dbReference>
<sequence length="148" mass="16221">MLKILLLNGPNLNMLGKREPEIYGAGTLEQLEENVIKIGTKLGMEVVCIQSNYEGLLIDEIQQGEANGFQGILINPGALTHYSIALRDAIAGNALPVIEIHISNVHKREEFRSHSVTAPVTIGQIVGFGFYGYELALRAMKDYIQGRG</sequence>
<feature type="binding site" evidence="7 9">
    <location>
        <position position="81"/>
    </location>
    <ligand>
        <name>substrate</name>
    </ligand>
</feature>
<dbReference type="InterPro" id="IPR036441">
    <property type="entry name" value="DHquinase_II_sf"/>
</dbReference>
<dbReference type="GO" id="GO:0003855">
    <property type="term" value="F:3-dehydroquinate dehydratase activity"/>
    <property type="evidence" value="ECO:0007669"/>
    <property type="project" value="UniProtKB-UniRule"/>
</dbReference>
<dbReference type="NCBIfam" id="NF003805">
    <property type="entry name" value="PRK05395.1-2"/>
    <property type="match status" value="1"/>
</dbReference>
<reference evidence="11 12" key="1">
    <citation type="submission" date="2018-06" db="EMBL/GenBank/DDBJ databases">
        <authorList>
            <consortium name="Pathogen Informatics"/>
            <person name="Doyle S."/>
        </authorList>
    </citation>
    <scope>NUCLEOTIDE SEQUENCE [LARGE SCALE GENOMIC DNA]</scope>
    <source>
        <strain evidence="11 12">NCTC4824</strain>
    </source>
</reference>
<evidence type="ECO:0000256" key="6">
    <source>
        <dbReference type="ARBA" id="ARBA00023239"/>
    </source>
</evidence>
<dbReference type="STRING" id="1348624.GCA_001591545_00825"/>
<evidence type="ECO:0000256" key="10">
    <source>
        <dbReference type="PIRSR" id="PIRSR001399-3"/>
    </source>
</evidence>
<evidence type="ECO:0000256" key="5">
    <source>
        <dbReference type="ARBA" id="ARBA00012060"/>
    </source>
</evidence>
<dbReference type="Pfam" id="PF01220">
    <property type="entry name" value="DHquinase_II"/>
    <property type="match status" value="1"/>
</dbReference>
<name>A0A2X4WEZ1_LEDLE</name>
<proteinExistence type="inferred from homology"/>
<dbReference type="HAMAP" id="MF_00169">
    <property type="entry name" value="AroQ"/>
    <property type="match status" value="1"/>
</dbReference>
<dbReference type="Proteomes" id="UP000249134">
    <property type="component" value="Chromosome 1"/>
</dbReference>
<keyword evidence="7" id="KW-0057">Aromatic amino acid biosynthesis</keyword>
<dbReference type="NCBIfam" id="TIGR01088">
    <property type="entry name" value="aroQ"/>
    <property type="match status" value="1"/>
</dbReference>
<feature type="site" description="Transition state stabilizer" evidence="7 10">
    <location>
        <position position="18"/>
    </location>
</feature>
<accession>A0A2X4WEZ1</accession>
<evidence type="ECO:0000256" key="2">
    <source>
        <dbReference type="ARBA" id="ARBA00004902"/>
    </source>
</evidence>
<dbReference type="RefSeq" id="WP_066137471.1">
    <property type="nucleotide sequence ID" value="NZ_CBCSGM010000001.1"/>
</dbReference>
<feature type="binding site" evidence="7 9">
    <location>
        <position position="88"/>
    </location>
    <ligand>
        <name>substrate</name>
    </ligand>
</feature>
<comment type="function">
    <text evidence="7">Catalyzes a trans-dehydration via an enolate intermediate.</text>
</comment>
<dbReference type="GO" id="GO:0019631">
    <property type="term" value="P:quinate catabolic process"/>
    <property type="evidence" value="ECO:0007669"/>
    <property type="project" value="TreeGrafter"/>
</dbReference>
<feature type="active site" description="Proton acceptor" evidence="7 8">
    <location>
        <position position="23"/>
    </location>
</feature>
<evidence type="ECO:0000313" key="11">
    <source>
        <dbReference type="EMBL" id="SQI56210.1"/>
    </source>
</evidence>
<dbReference type="CDD" id="cd00466">
    <property type="entry name" value="DHQase_II"/>
    <property type="match status" value="1"/>
</dbReference>
<dbReference type="EC" id="4.2.1.10" evidence="5 7"/>
<dbReference type="GO" id="GO:0008652">
    <property type="term" value="P:amino acid biosynthetic process"/>
    <property type="evidence" value="ECO:0007669"/>
    <property type="project" value="UniProtKB-KW"/>
</dbReference>
<feature type="active site" description="Proton donor" evidence="7 8">
    <location>
        <position position="101"/>
    </location>
</feature>
<evidence type="ECO:0000256" key="4">
    <source>
        <dbReference type="ARBA" id="ARBA00011193"/>
    </source>
</evidence>
<dbReference type="KEGG" id="blen:NCTC4824_01746"/>
<gene>
    <name evidence="11" type="primary">yqhS</name>
    <name evidence="7" type="synonym">aroQ</name>
    <name evidence="11" type="ORF">NCTC4824_01746</name>
</gene>
<dbReference type="PIRSF" id="PIRSF001399">
    <property type="entry name" value="DHquinase_II"/>
    <property type="match status" value="1"/>
</dbReference>
<evidence type="ECO:0000256" key="8">
    <source>
        <dbReference type="PIRSR" id="PIRSR001399-1"/>
    </source>
</evidence>
<dbReference type="Gene3D" id="3.40.50.9100">
    <property type="entry name" value="Dehydroquinase, class II"/>
    <property type="match status" value="1"/>
</dbReference>